<feature type="region of interest" description="Disordered" evidence="1">
    <location>
        <begin position="172"/>
        <end position="195"/>
    </location>
</feature>
<name>A0ABD0YGF2_9HEMI</name>
<reference evidence="2 3" key="1">
    <citation type="submission" date="2024-07" db="EMBL/GenBank/DDBJ databases">
        <title>Chromosome-level genome assembly of the water stick insect Ranatra chinensis (Heteroptera: Nepidae).</title>
        <authorList>
            <person name="Liu X."/>
        </authorList>
    </citation>
    <scope>NUCLEOTIDE SEQUENCE [LARGE SCALE GENOMIC DNA]</scope>
    <source>
        <strain evidence="2">Cailab_2021Rc</strain>
        <tissue evidence="2">Muscle</tissue>
    </source>
</reference>
<keyword evidence="3" id="KW-1185">Reference proteome</keyword>
<gene>
    <name evidence="2" type="ORF">AAG570_013308</name>
</gene>
<evidence type="ECO:0000313" key="3">
    <source>
        <dbReference type="Proteomes" id="UP001558652"/>
    </source>
</evidence>
<feature type="region of interest" description="Disordered" evidence="1">
    <location>
        <begin position="24"/>
        <end position="65"/>
    </location>
</feature>
<dbReference type="Proteomes" id="UP001558652">
    <property type="component" value="Unassembled WGS sequence"/>
</dbReference>
<accession>A0ABD0YGF2</accession>
<dbReference type="AlphaFoldDB" id="A0ABD0YGF2"/>
<comment type="caution">
    <text evidence="2">The sequence shown here is derived from an EMBL/GenBank/DDBJ whole genome shotgun (WGS) entry which is preliminary data.</text>
</comment>
<feature type="compositionally biased region" description="Basic and acidic residues" evidence="1">
    <location>
        <begin position="181"/>
        <end position="193"/>
    </location>
</feature>
<dbReference type="EMBL" id="JBFDAA010000008">
    <property type="protein sequence ID" value="KAL1130370.1"/>
    <property type="molecule type" value="Genomic_DNA"/>
</dbReference>
<protein>
    <submittedName>
        <fullName evidence="2">Uncharacterized protein</fullName>
    </submittedName>
</protein>
<evidence type="ECO:0000313" key="2">
    <source>
        <dbReference type="EMBL" id="KAL1130370.1"/>
    </source>
</evidence>
<organism evidence="2 3">
    <name type="scientific">Ranatra chinensis</name>
    <dbReference type="NCBI Taxonomy" id="642074"/>
    <lineage>
        <taxon>Eukaryota</taxon>
        <taxon>Metazoa</taxon>
        <taxon>Ecdysozoa</taxon>
        <taxon>Arthropoda</taxon>
        <taxon>Hexapoda</taxon>
        <taxon>Insecta</taxon>
        <taxon>Pterygota</taxon>
        <taxon>Neoptera</taxon>
        <taxon>Paraneoptera</taxon>
        <taxon>Hemiptera</taxon>
        <taxon>Heteroptera</taxon>
        <taxon>Panheteroptera</taxon>
        <taxon>Nepomorpha</taxon>
        <taxon>Nepidae</taxon>
        <taxon>Ranatrinae</taxon>
        <taxon>Ranatra</taxon>
    </lineage>
</organism>
<proteinExistence type="predicted"/>
<evidence type="ECO:0000256" key="1">
    <source>
        <dbReference type="SAM" id="MobiDB-lite"/>
    </source>
</evidence>
<sequence>MAGGRVQSRRGNVRVCAVAVDRRATGGRQAGGRATGRRSEGDSGRGTTGGRADRRRPSTAPPPHEWHRVLHSAHPPLHSLTTSHYYLVLFILDRDSPDPPPRPPGRSTRLPVPNECSLPLYRSATTAYRPRGMRVKVCGWDKDGVRLPTVCSSCLWASQSVGRTLPSLGISGGRVTTGLPEAERGRPDRKRQGETYPTTLTVPQCFSDSRVAVVYAEGERVTGYNWAYRKPFIWDALVMLPSMSSGTIGGTQWCRGGVCGRGARHWLQLGLPEAVYLGCSRHATLYVFGNYRRYTAVHSGVAVVYAAGERVTGYNWAYRKPFIWDAPVMLPSMSSGTIGGTQSCRGGVCGRGARHWLQLGLPEAVYLGCSRHATLYVFGNYRRYTAVHSGVAVVYAAGERVTGYNWAYRKPFIWDALVMLPSMSSGTIGGTQWCRGGVCGRGARHWLQLGLPEAVYLGCSRHATLYVFGNYRRYTAVHSRVAVVYAAGERVTGYHWAYRKPFIWDALVMLPSMSSGTIGGTQSCRGGVCGRGARHWLQLGLPEAAVHSRVAVVYAAGERVTGYNWAYRKPFIWDALVMLPSMSSGTIGGTQSCRGGVCGRGARHWLQLGLPEAVYLGCSRHATLYVFGNYRRRVAVVYAAGERVTGYNWAYRKPFIWDALVMLPSMSSGTIGGTQSCRGGVCGRGARHWLQLGLPEAVYLGCSRHATLYVFGNYRRRVAVVYAAGERVTGYNWAYRKPFIWDALVMLPSMSSGTIGGTQSCRGGVCGRGARHWLQLGLPEAVYLGCSRHATLYVFGNYRRYTAVHSRVAVVYAAGERVTGYNWAYRKPFIWDALVMLPSMSSGTIGGTQSCRGGVCGRGARHWLQLGLPEAAVHSRVAVVYAAGERVTGYNWAYRKPFIWDALVMLPSMSSGTIGGTQSCRGGVCGRGARHWLQLGLPEAVYLGCFRHATLYVFGNYRRYTAVHSGVAVVYAAGERVTGYNWAYRKPFIWDALVMLPSMSSGTIGGTQWCRGGVCGRGARHWLQLGLPEAVYLGCSRHATLYVFGNYRRYTAVHSRVAVVYAAGERVTGYNWAYRKPFIWDALVMLPSMSSGTIGGTQSCRGGVCGRGARHWLQLGLPEAVYLGCSRHATLYVFGNYRRYTAVHSGVAVVYAAGERVTGYNWAYRKPFIWDALVMLPSMSSGTIGGTQSCRGGVCGRGARHWLQLGLPEAVYLGCSRHATLYVFGNYRRYTVVSRWCMRQGSASLATTGLTGSRLSGAALVYSRSLSLA</sequence>